<keyword evidence="2" id="KW-1185">Reference proteome</keyword>
<dbReference type="EMBL" id="MU003492">
    <property type="protein sequence ID" value="KAF2477925.1"/>
    <property type="molecule type" value="Genomic_DNA"/>
</dbReference>
<evidence type="ECO:0000313" key="1">
    <source>
        <dbReference type="EMBL" id="KAF2477925.1"/>
    </source>
</evidence>
<reference evidence="1" key="1">
    <citation type="journal article" date="2020" name="Stud. Mycol.">
        <title>101 Dothideomycetes genomes: a test case for predicting lifestyles and emergence of pathogens.</title>
        <authorList>
            <person name="Haridas S."/>
            <person name="Albert R."/>
            <person name="Binder M."/>
            <person name="Bloem J."/>
            <person name="Labutti K."/>
            <person name="Salamov A."/>
            <person name="Andreopoulos B."/>
            <person name="Baker S."/>
            <person name="Barry K."/>
            <person name="Bills G."/>
            <person name="Bluhm B."/>
            <person name="Cannon C."/>
            <person name="Castanera R."/>
            <person name="Culley D."/>
            <person name="Daum C."/>
            <person name="Ezra D."/>
            <person name="Gonzalez J."/>
            <person name="Henrissat B."/>
            <person name="Kuo A."/>
            <person name="Liang C."/>
            <person name="Lipzen A."/>
            <person name="Lutzoni F."/>
            <person name="Magnuson J."/>
            <person name="Mondo S."/>
            <person name="Nolan M."/>
            <person name="Ohm R."/>
            <person name="Pangilinan J."/>
            <person name="Park H.-J."/>
            <person name="Ramirez L."/>
            <person name="Alfaro M."/>
            <person name="Sun H."/>
            <person name="Tritt A."/>
            <person name="Yoshinaga Y."/>
            <person name="Zwiers L.-H."/>
            <person name="Turgeon B."/>
            <person name="Goodwin S."/>
            <person name="Spatafora J."/>
            <person name="Crous P."/>
            <person name="Grigoriev I."/>
        </authorList>
    </citation>
    <scope>NUCLEOTIDE SEQUENCE</scope>
    <source>
        <strain evidence="1">ATCC 200398</strain>
    </source>
</reference>
<accession>A0ACB6RGR3</accession>
<evidence type="ECO:0000313" key="2">
    <source>
        <dbReference type="Proteomes" id="UP000799755"/>
    </source>
</evidence>
<name>A0ACB6RGR3_9PLEO</name>
<dbReference type="Proteomes" id="UP000799755">
    <property type="component" value="Unassembled WGS sequence"/>
</dbReference>
<gene>
    <name evidence="1" type="ORF">BDR25DRAFT_338633</name>
</gene>
<sequence>MPSRLMRAFLATMYLTGVLLTTTVRADALSDFRDLKAVINSAASTVGAPADPSRNWGFLPAAPGSVNGWVNATNGTTGTNPMQVSLDDPYLEYINAIPNLATALSALGRSWHRELNRPVYEAIDALQQSISAFSTSLLSSSLVHTNSTIRTIRASSTLEDAQIAWSRTLNLPGSSKSSDSIVPSSKTRRSIAAEIEILRNRRSPTIPRSATSTDTLSVPSFTTGVKASFIEEEEDARNKAKRHLRLRPLPKGNHYSHHELWGREAAHCQSREGKPRPYDAVVLQKEQLTALRNGYSIDAPAKAMDLPASAPTARLARHYKA</sequence>
<organism evidence="1 2">
    <name type="scientific">Lindgomyces ingoldianus</name>
    <dbReference type="NCBI Taxonomy" id="673940"/>
    <lineage>
        <taxon>Eukaryota</taxon>
        <taxon>Fungi</taxon>
        <taxon>Dikarya</taxon>
        <taxon>Ascomycota</taxon>
        <taxon>Pezizomycotina</taxon>
        <taxon>Dothideomycetes</taxon>
        <taxon>Pleosporomycetidae</taxon>
        <taxon>Pleosporales</taxon>
        <taxon>Lindgomycetaceae</taxon>
        <taxon>Lindgomyces</taxon>
    </lineage>
</organism>
<proteinExistence type="predicted"/>
<protein>
    <submittedName>
        <fullName evidence="1">Uncharacterized protein</fullName>
    </submittedName>
</protein>
<comment type="caution">
    <text evidence="1">The sequence shown here is derived from an EMBL/GenBank/DDBJ whole genome shotgun (WGS) entry which is preliminary data.</text>
</comment>